<dbReference type="Proteomes" id="UP001592582">
    <property type="component" value="Unassembled WGS sequence"/>
</dbReference>
<comment type="caution">
    <text evidence="1">The sequence shown here is derived from an EMBL/GenBank/DDBJ whole genome shotgun (WGS) entry which is preliminary data.</text>
</comment>
<proteinExistence type="predicted"/>
<evidence type="ECO:0000313" key="2">
    <source>
        <dbReference type="Proteomes" id="UP001592582"/>
    </source>
</evidence>
<protein>
    <submittedName>
        <fullName evidence="1">Uncharacterized protein</fullName>
    </submittedName>
</protein>
<keyword evidence="2" id="KW-1185">Reference proteome</keyword>
<dbReference type="EMBL" id="JBHEZX010000016">
    <property type="protein sequence ID" value="MFC1413365.1"/>
    <property type="molecule type" value="Genomic_DNA"/>
</dbReference>
<sequence>MDIPHHHRQGSNMTVKRAEIERREVPGYPGVYALASGDLPEVPLTLRDDGRLEVTLFSPDGAPRTFLRAAVVVAAFTGKRPEDVSHVKHLNGYLTLDSISNLDLSDRDETDDQVQTVRLYDGRNYTEYPAEYAPPAPVIFEQDKPKKRSVWDS</sequence>
<name>A0ABV6VHY9_9ACTN</name>
<evidence type="ECO:0000313" key="1">
    <source>
        <dbReference type="EMBL" id="MFC1413365.1"/>
    </source>
</evidence>
<organism evidence="1 2">
    <name type="scientific">Streptacidiphilus alkalitolerans</name>
    <dbReference type="NCBI Taxonomy" id="3342712"/>
    <lineage>
        <taxon>Bacteria</taxon>
        <taxon>Bacillati</taxon>
        <taxon>Actinomycetota</taxon>
        <taxon>Actinomycetes</taxon>
        <taxon>Kitasatosporales</taxon>
        <taxon>Streptomycetaceae</taxon>
        <taxon>Streptacidiphilus</taxon>
    </lineage>
</organism>
<gene>
    <name evidence="1" type="ORF">ACEZDG_29285</name>
</gene>
<accession>A0ABV6VHY9</accession>
<reference evidence="1 2" key="1">
    <citation type="submission" date="2024-09" db="EMBL/GenBank/DDBJ databases">
        <authorList>
            <person name="Lee S.D."/>
        </authorList>
    </citation>
    <scope>NUCLEOTIDE SEQUENCE [LARGE SCALE GENOMIC DNA]</scope>
    <source>
        <strain evidence="1 2">N1-1</strain>
    </source>
</reference>